<comment type="caution">
    <text evidence="3">The sequence shown here is derived from an EMBL/GenBank/DDBJ whole genome shotgun (WGS) entry which is preliminary data.</text>
</comment>
<evidence type="ECO:0000259" key="1">
    <source>
        <dbReference type="Pfam" id="PF26154"/>
    </source>
</evidence>
<name>A0A7C3SJL0_9BACT</name>
<accession>A0A7C3SJL0</accession>
<dbReference type="InterPro" id="IPR058356">
    <property type="entry name" value="DUF8043"/>
</dbReference>
<evidence type="ECO:0000313" key="3">
    <source>
        <dbReference type="EMBL" id="HGB15146.1"/>
    </source>
</evidence>
<evidence type="ECO:0000259" key="2">
    <source>
        <dbReference type="Pfam" id="PF26159"/>
    </source>
</evidence>
<dbReference type="InterPro" id="IPR058355">
    <property type="entry name" value="DUF8042"/>
</dbReference>
<sequence length="201" mass="23681">MQVTINDQNLPVDFSPFQSLEEVIQEIHERFIPPGHQLFQVRINGEFFSERYPREARYVEVKEISRLEVKTLSDEEMARFFLQDAIRQADTLLEGMDRCALLFRVGSEEEANHRFAQVAEALRWLLQTGEHACRVLQPDREKIFSGRVSLSRYLSGLADLLEEMWEILEDEDYVMLADLMEYELMPMVREWQTILQKIAGH</sequence>
<gene>
    <name evidence="3" type="ORF">ENV62_07940</name>
</gene>
<feature type="domain" description="DUF8043" evidence="2">
    <location>
        <begin position="3"/>
        <end position="71"/>
    </location>
</feature>
<proteinExistence type="predicted"/>
<organism evidence="3">
    <name type="scientific">Desulfobacca acetoxidans</name>
    <dbReference type="NCBI Taxonomy" id="60893"/>
    <lineage>
        <taxon>Bacteria</taxon>
        <taxon>Pseudomonadati</taxon>
        <taxon>Thermodesulfobacteriota</taxon>
        <taxon>Desulfobaccia</taxon>
        <taxon>Desulfobaccales</taxon>
        <taxon>Desulfobaccaceae</taxon>
        <taxon>Desulfobacca</taxon>
    </lineage>
</organism>
<dbReference type="AlphaFoldDB" id="A0A7C3SJL0"/>
<feature type="domain" description="DUF8042" evidence="1">
    <location>
        <begin position="76"/>
        <end position="198"/>
    </location>
</feature>
<reference evidence="3" key="1">
    <citation type="journal article" date="2020" name="mSystems">
        <title>Genome- and Community-Level Interaction Insights into Carbon Utilization and Element Cycling Functions of Hydrothermarchaeota in Hydrothermal Sediment.</title>
        <authorList>
            <person name="Zhou Z."/>
            <person name="Liu Y."/>
            <person name="Xu W."/>
            <person name="Pan J."/>
            <person name="Luo Z.H."/>
            <person name="Li M."/>
        </authorList>
    </citation>
    <scope>NUCLEOTIDE SEQUENCE [LARGE SCALE GENOMIC DNA]</scope>
    <source>
        <strain evidence="3">SpSt-776</strain>
    </source>
</reference>
<protein>
    <submittedName>
        <fullName evidence="3">Uncharacterized protein</fullName>
    </submittedName>
</protein>
<dbReference type="Pfam" id="PF26159">
    <property type="entry name" value="DUF8043"/>
    <property type="match status" value="1"/>
</dbReference>
<dbReference type="EMBL" id="DTHB01000050">
    <property type="protein sequence ID" value="HGB15146.1"/>
    <property type="molecule type" value="Genomic_DNA"/>
</dbReference>
<dbReference type="Pfam" id="PF26154">
    <property type="entry name" value="DUF8042"/>
    <property type="match status" value="1"/>
</dbReference>